<dbReference type="InterPro" id="IPR008972">
    <property type="entry name" value="Cupredoxin"/>
</dbReference>
<evidence type="ECO:0000256" key="1">
    <source>
        <dbReference type="ARBA" id="ARBA00004370"/>
    </source>
</evidence>
<dbReference type="InterPro" id="IPR017533">
    <property type="entry name" value="Halocyanin"/>
</dbReference>
<comment type="caution">
    <text evidence="12">The sequence shown here is derived from an EMBL/GenBank/DDBJ whole genome shotgun (WGS) entry which is preliminary data.</text>
</comment>
<dbReference type="GO" id="GO:0016020">
    <property type="term" value="C:membrane"/>
    <property type="evidence" value="ECO:0007669"/>
    <property type="project" value="UniProtKB-SubCell"/>
</dbReference>
<evidence type="ECO:0000256" key="6">
    <source>
        <dbReference type="ARBA" id="ARBA00022982"/>
    </source>
</evidence>
<dbReference type="PANTHER" id="PTHR34192:SF10">
    <property type="entry name" value="PLASTOCYANIN MAJOR ISOFORM, CHLOROPLASTIC-RELATED"/>
    <property type="match status" value="1"/>
</dbReference>
<dbReference type="PRINTS" id="PR00155">
    <property type="entry name" value="AMICYANIN"/>
</dbReference>
<feature type="domain" description="Blue (type 1) copper" evidence="11">
    <location>
        <begin position="106"/>
        <end position="193"/>
    </location>
</feature>
<dbReference type="InterPro" id="IPR002386">
    <property type="entry name" value="Amicyanin/Pseudoazurin"/>
</dbReference>
<feature type="binding site" evidence="9">
    <location>
        <position position="181"/>
    </location>
    <ligand>
        <name>Cu cation</name>
        <dbReference type="ChEBI" id="CHEBI:23378"/>
    </ligand>
</feature>
<evidence type="ECO:0000256" key="10">
    <source>
        <dbReference type="SAM" id="MobiDB-lite"/>
    </source>
</evidence>
<dbReference type="GO" id="GO:0042597">
    <property type="term" value="C:periplasmic space"/>
    <property type="evidence" value="ECO:0007669"/>
    <property type="project" value="UniProtKB-SubCell"/>
</dbReference>
<sequence>MTDDLDRRTFIRTTAAVSGAGLLAGCGGSGGDGGDGGDGETEAEEMEATGGEEMESTEAEEMDTESSGGMETVEAPGEVADYVGESSNFDGSMVVMTDQDEVSVSVGAEGNGGAFAFDPPAINVSTGTTVVWEWTGQGAGHNVKSEGDGPLDSGSAVSEEGNTYEYTFEETGTYLYNCVPHKALGMVGAVVVE</sequence>
<evidence type="ECO:0000256" key="5">
    <source>
        <dbReference type="ARBA" id="ARBA00022764"/>
    </source>
</evidence>
<dbReference type="STRING" id="1227453.C444_12527"/>
<dbReference type="OrthoDB" id="11088at2157"/>
<dbReference type="eggNOG" id="arCOG02921">
    <property type="taxonomic scope" value="Archaea"/>
</dbReference>
<evidence type="ECO:0000256" key="3">
    <source>
        <dbReference type="ARBA" id="ARBA00022448"/>
    </source>
</evidence>
<comment type="cofactor">
    <cofactor evidence="9">
        <name>Cu cation</name>
        <dbReference type="ChEBI" id="CHEBI:23378"/>
    </cofactor>
    <text evidence="9">Binds 1 copper ion per subunit.</text>
</comment>
<reference evidence="12 13" key="1">
    <citation type="journal article" date="2014" name="PLoS Genet.">
        <title>Phylogenetically driven sequencing of extremely halophilic archaea reveals strategies for static and dynamic osmo-response.</title>
        <authorList>
            <person name="Becker E.A."/>
            <person name="Seitzer P.M."/>
            <person name="Tritt A."/>
            <person name="Larsen D."/>
            <person name="Krusor M."/>
            <person name="Yao A.I."/>
            <person name="Wu D."/>
            <person name="Madern D."/>
            <person name="Eisen J.A."/>
            <person name="Darling A.E."/>
            <person name="Facciotti M.T."/>
        </authorList>
    </citation>
    <scope>NUCLEOTIDE SEQUENCE [LARGE SCALE GENOMIC DNA]</scope>
    <source>
        <strain evidence="13">ATCC 49778 / DSM 6131 / JCM 7785 / NBRC 101032 / NCIMB 13157 / TR-1</strain>
    </source>
</reference>
<dbReference type="InterPro" id="IPR028871">
    <property type="entry name" value="BlueCu_1_BS"/>
</dbReference>
<dbReference type="CDD" id="cd04220">
    <property type="entry name" value="Halocyanin"/>
    <property type="match status" value="1"/>
</dbReference>
<dbReference type="PROSITE" id="PS51257">
    <property type="entry name" value="PROKAR_LIPOPROTEIN"/>
    <property type="match status" value="1"/>
</dbReference>
<keyword evidence="13" id="KW-1185">Reference proteome</keyword>
<dbReference type="Proteomes" id="UP000011524">
    <property type="component" value="Unassembled WGS sequence"/>
</dbReference>
<dbReference type="RefSeq" id="WP_004593180.1">
    <property type="nucleotide sequence ID" value="NZ_AOLY01000037.1"/>
</dbReference>
<evidence type="ECO:0000256" key="8">
    <source>
        <dbReference type="ARBA" id="ARBA00023136"/>
    </source>
</evidence>
<evidence type="ECO:0000259" key="11">
    <source>
        <dbReference type="Pfam" id="PF00127"/>
    </source>
</evidence>
<feature type="compositionally biased region" description="Acidic residues" evidence="10">
    <location>
        <begin position="35"/>
        <end position="64"/>
    </location>
</feature>
<accession>M0L959</accession>
<dbReference type="Gene3D" id="2.60.40.420">
    <property type="entry name" value="Cupredoxins - blue copper proteins"/>
    <property type="match status" value="1"/>
</dbReference>
<dbReference type="PROSITE" id="PS51318">
    <property type="entry name" value="TAT"/>
    <property type="match status" value="1"/>
</dbReference>
<keyword evidence="8" id="KW-0472">Membrane</keyword>
<dbReference type="PANTHER" id="PTHR34192">
    <property type="entry name" value="PLASTOCYANIN MAJOR ISOFORM, CHLOROPLASTIC-RELATED"/>
    <property type="match status" value="1"/>
</dbReference>
<evidence type="ECO:0000313" key="13">
    <source>
        <dbReference type="Proteomes" id="UP000011524"/>
    </source>
</evidence>
<dbReference type="AlphaFoldDB" id="M0L959"/>
<dbReference type="Pfam" id="PF00127">
    <property type="entry name" value="Copper-bind"/>
    <property type="match status" value="1"/>
</dbReference>
<evidence type="ECO:0000256" key="4">
    <source>
        <dbReference type="ARBA" id="ARBA00022723"/>
    </source>
</evidence>
<proteinExistence type="predicted"/>
<dbReference type="InterPro" id="IPR000923">
    <property type="entry name" value="BlueCu_1"/>
</dbReference>
<feature type="region of interest" description="Disordered" evidence="10">
    <location>
        <begin position="138"/>
        <end position="158"/>
    </location>
</feature>
<keyword evidence="7 9" id="KW-0186">Copper</keyword>
<feature type="region of interest" description="Disordered" evidence="10">
    <location>
        <begin position="21"/>
        <end position="70"/>
    </location>
</feature>
<dbReference type="GO" id="GO:0009055">
    <property type="term" value="F:electron transfer activity"/>
    <property type="evidence" value="ECO:0007669"/>
    <property type="project" value="InterPro"/>
</dbReference>
<evidence type="ECO:0000256" key="2">
    <source>
        <dbReference type="ARBA" id="ARBA00004418"/>
    </source>
</evidence>
<dbReference type="PATRIC" id="fig|1227453.3.peg.2466"/>
<name>M0L959_HALJT</name>
<organism evidence="12 13">
    <name type="scientific">Haloarcula japonica (strain ATCC 49778 / DSM 6131 / JCM 7785 / NBRC 101032 / NCIMB 13157 / TR-1)</name>
    <dbReference type="NCBI Taxonomy" id="1227453"/>
    <lineage>
        <taxon>Archaea</taxon>
        <taxon>Methanobacteriati</taxon>
        <taxon>Methanobacteriota</taxon>
        <taxon>Stenosarchaea group</taxon>
        <taxon>Halobacteria</taxon>
        <taxon>Halobacteriales</taxon>
        <taxon>Haloarculaceae</taxon>
        <taxon>Haloarcula</taxon>
    </lineage>
</organism>
<comment type="subcellular location">
    <subcellularLocation>
        <location evidence="1">Membrane</location>
    </subcellularLocation>
    <subcellularLocation>
        <location evidence="2">Periplasm</location>
    </subcellularLocation>
</comment>
<feature type="binding site" evidence="9">
    <location>
        <position position="141"/>
    </location>
    <ligand>
        <name>Cu cation</name>
        <dbReference type="ChEBI" id="CHEBI:23378"/>
    </ligand>
</feature>
<keyword evidence="3" id="KW-0813">Transport</keyword>
<feature type="binding site" evidence="9">
    <location>
        <position position="178"/>
    </location>
    <ligand>
        <name>Cu cation</name>
        <dbReference type="ChEBI" id="CHEBI:23378"/>
    </ligand>
</feature>
<feature type="binding site" evidence="9">
    <location>
        <position position="186"/>
    </location>
    <ligand>
        <name>Cu cation</name>
        <dbReference type="ChEBI" id="CHEBI:23378"/>
    </ligand>
</feature>
<gene>
    <name evidence="12" type="ORF">C444_12527</name>
</gene>
<dbReference type="PROSITE" id="PS00196">
    <property type="entry name" value="COPPER_BLUE"/>
    <property type="match status" value="1"/>
</dbReference>
<dbReference type="SUPFAM" id="SSF49503">
    <property type="entry name" value="Cupredoxins"/>
    <property type="match status" value="1"/>
</dbReference>
<dbReference type="NCBIfam" id="TIGR03102">
    <property type="entry name" value="halo_cynanin"/>
    <property type="match status" value="1"/>
</dbReference>
<keyword evidence="4 9" id="KW-0479">Metal-binding</keyword>
<dbReference type="EMBL" id="AOLY01000037">
    <property type="protein sequence ID" value="EMA29623.1"/>
    <property type="molecule type" value="Genomic_DNA"/>
</dbReference>
<evidence type="ECO:0000313" key="12">
    <source>
        <dbReference type="EMBL" id="EMA29623.1"/>
    </source>
</evidence>
<dbReference type="InterPro" id="IPR006311">
    <property type="entry name" value="TAT_signal"/>
</dbReference>
<keyword evidence="5" id="KW-0574">Periplasm</keyword>
<feature type="compositionally biased region" description="Gly residues" evidence="10">
    <location>
        <begin position="22"/>
        <end position="34"/>
    </location>
</feature>
<evidence type="ECO:0000256" key="7">
    <source>
        <dbReference type="ARBA" id="ARBA00023008"/>
    </source>
</evidence>
<keyword evidence="6" id="KW-0249">Electron transport</keyword>
<protein>
    <submittedName>
        <fullName evidence="12">Halocyanin-like protein</fullName>
    </submittedName>
</protein>
<evidence type="ECO:0000256" key="9">
    <source>
        <dbReference type="PIRSR" id="PIRSR602386-1"/>
    </source>
</evidence>
<dbReference type="GO" id="GO:0005507">
    <property type="term" value="F:copper ion binding"/>
    <property type="evidence" value="ECO:0007669"/>
    <property type="project" value="InterPro"/>
</dbReference>